<comment type="caution">
    <text evidence="10">The sequence shown here is derived from an EMBL/GenBank/DDBJ whole genome shotgun (WGS) entry which is preliminary data.</text>
</comment>
<keyword evidence="3" id="KW-0378">Hydrolase</keyword>
<dbReference type="EMBL" id="CAJPWZ010002187">
    <property type="protein sequence ID" value="CAG2232536.1"/>
    <property type="molecule type" value="Genomic_DNA"/>
</dbReference>
<evidence type="ECO:0000256" key="6">
    <source>
        <dbReference type="ARBA" id="ARBA00023157"/>
    </source>
</evidence>
<organism evidence="10 11">
    <name type="scientific">Mytilus edulis</name>
    <name type="common">Blue mussel</name>
    <dbReference type="NCBI Taxonomy" id="6550"/>
    <lineage>
        <taxon>Eukaryota</taxon>
        <taxon>Metazoa</taxon>
        <taxon>Spiralia</taxon>
        <taxon>Lophotrochozoa</taxon>
        <taxon>Mollusca</taxon>
        <taxon>Bivalvia</taxon>
        <taxon>Autobranchia</taxon>
        <taxon>Pteriomorphia</taxon>
        <taxon>Mytilida</taxon>
        <taxon>Mytiloidea</taxon>
        <taxon>Mytilidae</taxon>
        <taxon>Mytilinae</taxon>
        <taxon>Mytilus</taxon>
    </lineage>
</organism>
<keyword evidence="5" id="KW-0482">Metalloprotease</keyword>
<dbReference type="OrthoDB" id="6134861at2759"/>
<protein>
    <recommendedName>
        <fullName evidence="9">Peptidase M12B domain-containing protein</fullName>
    </recommendedName>
</protein>
<dbReference type="Gene3D" id="3.40.390.10">
    <property type="entry name" value="Collagenase (Catalytic Domain)"/>
    <property type="match status" value="1"/>
</dbReference>
<evidence type="ECO:0000256" key="7">
    <source>
        <dbReference type="ARBA" id="ARBA00023180"/>
    </source>
</evidence>
<dbReference type="InterPro" id="IPR041645">
    <property type="entry name" value="ADAMTS_CR_2"/>
</dbReference>
<dbReference type="Gene3D" id="3.40.1620.60">
    <property type="match status" value="1"/>
</dbReference>
<evidence type="ECO:0000313" key="10">
    <source>
        <dbReference type="EMBL" id="CAG2232536.1"/>
    </source>
</evidence>
<keyword evidence="7" id="KW-0325">Glycoprotein</keyword>
<evidence type="ECO:0000256" key="4">
    <source>
        <dbReference type="ARBA" id="ARBA00022833"/>
    </source>
</evidence>
<feature type="active site" evidence="8">
    <location>
        <position position="349"/>
    </location>
</feature>
<dbReference type="PROSITE" id="PS50215">
    <property type="entry name" value="ADAM_MEPRO"/>
    <property type="match status" value="1"/>
</dbReference>
<evidence type="ECO:0000256" key="1">
    <source>
        <dbReference type="ARBA" id="ARBA00022670"/>
    </source>
</evidence>
<keyword evidence="4 8" id="KW-0862">Zinc</keyword>
<dbReference type="GO" id="GO:0046872">
    <property type="term" value="F:metal ion binding"/>
    <property type="evidence" value="ECO:0007669"/>
    <property type="project" value="UniProtKB-KW"/>
</dbReference>
<keyword evidence="11" id="KW-1185">Reference proteome</keyword>
<dbReference type="InterPro" id="IPR001590">
    <property type="entry name" value="Peptidase_M12B"/>
</dbReference>
<keyword evidence="2 8" id="KW-0479">Metal-binding</keyword>
<accession>A0A8S3TFY6</accession>
<keyword evidence="6" id="KW-1015">Disulfide bond</keyword>
<reference evidence="10" key="1">
    <citation type="submission" date="2021-03" db="EMBL/GenBank/DDBJ databases">
        <authorList>
            <person name="Bekaert M."/>
        </authorList>
    </citation>
    <scope>NUCLEOTIDE SEQUENCE</scope>
</reference>
<dbReference type="PANTHER" id="PTHR11905:SF159">
    <property type="entry name" value="ADAM METALLOPROTEASE"/>
    <property type="match status" value="1"/>
</dbReference>
<evidence type="ECO:0000259" key="9">
    <source>
        <dbReference type="PROSITE" id="PS50215"/>
    </source>
</evidence>
<name>A0A8S3TFY6_MYTED</name>
<dbReference type="GO" id="GO:0006509">
    <property type="term" value="P:membrane protein ectodomain proteolysis"/>
    <property type="evidence" value="ECO:0007669"/>
    <property type="project" value="TreeGrafter"/>
</dbReference>
<gene>
    <name evidence="10" type="ORF">MEDL_45369</name>
</gene>
<dbReference type="Proteomes" id="UP000683360">
    <property type="component" value="Unassembled WGS sequence"/>
</dbReference>
<evidence type="ECO:0000313" key="11">
    <source>
        <dbReference type="Proteomes" id="UP000683360"/>
    </source>
</evidence>
<dbReference type="PANTHER" id="PTHR11905">
    <property type="entry name" value="ADAM A DISINTEGRIN AND METALLOPROTEASE DOMAIN"/>
    <property type="match status" value="1"/>
</dbReference>
<evidence type="ECO:0000256" key="5">
    <source>
        <dbReference type="ARBA" id="ARBA00023049"/>
    </source>
</evidence>
<dbReference type="Pfam" id="PF01421">
    <property type="entry name" value="Reprolysin"/>
    <property type="match status" value="1"/>
</dbReference>
<dbReference type="AlphaFoldDB" id="A0A8S3TFY6"/>
<proteinExistence type="predicted"/>
<dbReference type="SUPFAM" id="SSF55486">
    <property type="entry name" value="Metalloproteases ('zincins'), catalytic domain"/>
    <property type="match status" value="1"/>
</dbReference>
<comment type="caution">
    <text evidence="8">Lacks conserved residue(s) required for the propagation of feature annotation.</text>
</comment>
<feature type="domain" description="Peptidase M12B" evidence="9">
    <location>
        <begin position="187"/>
        <end position="416"/>
    </location>
</feature>
<evidence type="ECO:0000256" key="2">
    <source>
        <dbReference type="ARBA" id="ARBA00022723"/>
    </source>
</evidence>
<feature type="binding site" evidence="8">
    <location>
        <position position="358"/>
    </location>
    <ligand>
        <name>Zn(2+)</name>
        <dbReference type="ChEBI" id="CHEBI:29105"/>
        <note>catalytic</note>
    </ligand>
</feature>
<keyword evidence="1" id="KW-0645">Protease</keyword>
<sequence length="559" mass="62725">MLDYIILFGFYSAIVSSSDFEGFGTQHGIAVVTQVVSDNDQHLENEMPETLDIKLDLLSDEDGPHAMRLELNDDDLESKAVYVVRENSDGQKTIVKENIAIEQLGSINLNGTDFDIKPNSDMANTEDQEIAAVTTAFQNEEQQTEFEHFAMRKRFRVINNAAGSSFTGHQTIGMGQHGQTSGSSNTYAVGLLVLVDDVIYRRFYSMSKGYTHSQKETDAKALIRQYYAHVVNAMDIRYRNIRHPVYEIRIVVSGYLIDDNQVVNIWNDPAEAAVEDAMYRAIEWRKMMTSELPPHDHLMIFTGRDLYTKVSRDYSVTGFASLDSVCRQDSVSIIEDKGGFDCIITATHELGHSLGARHDGDRNICTPQNKYIMTSIGGGDVTKQTRLNPFRFSECSKSYFLDRLQTLSNQGLNCLSVRKSYYDPREFAGLTSVATGQLFSPNKQCQMKLGDDSFYGWGGNLGLFKDVCTHMACKSNKSSTSYNLYNAARGTSCGNKKWCVNGECIYDQKAPAKDESCIHGDSLRSFAAYYSCSNMISSDPSKCTDKYYRQFLESMCGNQ</sequence>
<evidence type="ECO:0000256" key="3">
    <source>
        <dbReference type="ARBA" id="ARBA00022801"/>
    </source>
</evidence>
<feature type="binding site" evidence="8">
    <location>
        <position position="348"/>
    </location>
    <ligand>
        <name>Zn(2+)</name>
        <dbReference type="ChEBI" id="CHEBI:29105"/>
        <note>catalytic</note>
    </ligand>
</feature>
<feature type="binding site" evidence="8">
    <location>
        <position position="352"/>
    </location>
    <ligand>
        <name>Zn(2+)</name>
        <dbReference type="ChEBI" id="CHEBI:29105"/>
        <note>catalytic</note>
    </ligand>
</feature>
<dbReference type="InterPro" id="IPR024079">
    <property type="entry name" value="MetalloPept_cat_dom_sf"/>
</dbReference>
<evidence type="ECO:0000256" key="8">
    <source>
        <dbReference type="PROSITE-ProRule" id="PRU00276"/>
    </source>
</evidence>
<dbReference type="GO" id="GO:0004222">
    <property type="term" value="F:metalloendopeptidase activity"/>
    <property type="evidence" value="ECO:0007669"/>
    <property type="project" value="InterPro"/>
</dbReference>
<dbReference type="Pfam" id="PF17771">
    <property type="entry name" value="ADAMTS_CR_2"/>
    <property type="match status" value="1"/>
</dbReference>